<dbReference type="EMBL" id="GIIL01002029">
    <property type="protein sequence ID" value="NOV45755.1"/>
    <property type="molecule type" value="Transcribed_RNA"/>
</dbReference>
<dbReference type="AlphaFoldDB" id="A0A6M2DHF4"/>
<feature type="transmembrane region" description="Helical" evidence="1">
    <location>
        <begin position="50"/>
        <end position="68"/>
    </location>
</feature>
<dbReference type="PANTHER" id="PTHR21780">
    <property type="entry name" value="TRANSMEMBRANE PROTEIN 209"/>
    <property type="match status" value="1"/>
</dbReference>
<feature type="transmembrane region" description="Helical" evidence="1">
    <location>
        <begin position="80"/>
        <end position="103"/>
    </location>
</feature>
<protein>
    <submittedName>
        <fullName evidence="2">Putative cytochrome</fullName>
    </submittedName>
</protein>
<evidence type="ECO:0000313" key="2">
    <source>
        <dbReference type="EMBL" id="NOV45755.1"/>
    </source>
</evidence>
<sequence length="536" mass="60852">MSHLTDNTHQSAICSSKNKSIYHNNILYDKLAIEEVIASKNINYQLFRSLTWGCINAFVLAITGFDLMDRCSTPLTSFQIFELIIALFSFLNIFYHVCCYIYYLNIRRPVDFPILLREMSGYSSEDSSCGSKSDTSGKSRTSLNITAFSFDRSQRNESDSNPNVLDLFTNTPLKNVVNRKCSPSVCVENYGNASLALRSSEILSPYTKGKELIENDDVLNDYLNEYINHEKFNAVVFADKNATDSSPIWSHPSSLEPAERVRIMNNKYQLAYSAADNSSTLSKNKTSPLQLGDADFWKQRGLNPKHIPFMCDDLRMWISSTILIRIASEINLVNEHFIKHGQSDLRIGHTCLDRLRKNKAQYLAHGLNTLLPFLEYSNNHNYVVHRIMELAKSKHMSDFRWNSGSLLYNGKPWDTNLPTDSALIMHLIATYLDSQLVPLPQQPDGKPFSSQYLSTNVSEKPVRVPGKFKIHQTQINPPSYVLVTDTVINVPLKGRNNLFHTLILFLHYLHTKHNGMLGRVSLGPAGINVLWVIGVR</sequence>
<organism evidence="2">
    <name type="scientific">Xenopsylla cheopis</name>
    <name type="common">Oriental rat flea</name>
    <name type="synonym">Pulex cheopis</name>
    <dbReference type="NCBI Taxonomy" id="163159"/>
    <lineage>
        <taxon>Eukaryota</taxon>
        <taxon>Metazoa</taxon>
        <taxon>Ecdysozoa</taxon>
        <taxon>Arthropoda</taxon>
        <taxon>Hexapoda</taxon>
        <taxon>Insecta</taxon>
        <taxon>Pterygota</taxon>
        <taxon>Neoptera</taxon>
        <taxon>Endopterygota</taxon>
        <taxon>Siphonaptera</taxon>
        <taxon>Pulicidae</taxon>
        <taxon>Xenopsyllinae</taxon>
        <taxon>Xenopsylla</taxon>
    </lineage>
</organism>
<keyword evidence="1" id="KW-1133">Transmembrane helix</keyword>
<evidence type="ECO:0000256" key="1">
    <source>
        <dbReference type="SAM" id="Phobius"/>
    </source>
</evidence>
<dbReference type="InterPro" id="IPR019176">
    <property type="entry name" value="Cytochrome_B561-rel"/>
</dbReference>
<keyword evidence="1" id="KW-0472">Membrane</keyword>
<proteinExistence type="predicted"/>
<keyword evidence="1" id="KW-0812">Transmembrane</keyword>
<accession>A0A6M2DHF4</accession>
<name>A0A6M2DHF4_XENCH</name>
<reference evidence="2" key="1">
    <citation type="submission" date="2020-03" db="EMBL/GenBank/DDBJ databases">
        <title>Transcriptomic Profiling of the Digestive Tract of the Rat Flea, Xenopsylla cheopis, Following Blood Feeding and Infection with Yersinia pestis.</title>
        <authorList>
            <person name="Bland D.M."/>
            <person name="Martens C.A."/>
            <person name="Virtaneva K."/>
            <person name="Kanakabandi K."/>
            <person name="Long D."/>
            <person name="Rosenke R."/>
            <person name="Saturday G.A."/>
            <person name="Hoyt F.H."/>
            <person name="Bruno D.P."/>
            <person name="Ribeiro J.M.C."/>
            <person name="Hinnebusch J."/>
        </authorList>
    </citation>
    <scope>NUCLEOTIDE SEQUENCE</scope>
</reference>
<dbReference type="PANTHER" id="PTHR21780:SF0">
    <property type="entry name" value="TRANSMEMBRANE PROTEIN 209"/>
    <property type="match status" value="1"/>
</dbReference>
<dbReference type="Pfam" id="PF09786">
    <property type="entry name" value="CytochromB561_N"/>
    <property type="match status" value="1"/>
</dbReference>
<dbReference type="GO" id="GO:0016020">
    <property type="term" value="C:membrane"/>
    <property type="evidence" value="ECO:0007669"/>
    <property type="project" value="TreeGrafter"/>
</dbReference>